<evidence type="ECO:0000259" key="5">
    <source>
        <dbReference type="PROSITE" id="PS50901"/>
    </source>
</evidence>
<evidence type="ECO:0000313" key="7">
    <source>
        <dbReference type="Proteomes" id="UP000517712"/>
    </source>
</evidence>
<keyword evidence="2 3" id="KW-0067">ATP-binding</keyword>
<keyword evidence="4" id="KW-0472">Membrane</keyword>
<gene>
    <name evidence="6" type="ORF">HD600_002354</name>
</gene>
<feature type="domain" description="FtsK" evidence="5">
    <location>
        <begin position="334"/>
        <end position="517"/>
    </location>
</feature>
<dbReference type="EMBL" id="JACHMU010000001">
    <property type="protein sequence ID" value="MBB5743857.1"/>
    <property type="molecule type" value="Genomic_DNA"/>
</dbReference>
<name>A0A7W9CDX8_9MICO</name>
<accession>A0A7W9CDX8</accession>
<dbReference type="InterPro" id="IPR002543">
    <property type="entry name" value="FtsK_dom"/>
</dbReference>
<reference evidence="6 7" key="1">
    <citation type="submission" date="2020-08" db="EMBL/GenBank/DDBJ databases">
        <title>Sequencing the genomes of 1000 actinobacteria strains.</title>
        <authorList>
            <person name="Klenk H.-P."/>
        </authorList>
    </citation>
    <scope>NUCLEOTIDE SEQUENCE [LARGE SCALE GENOMIC DNA]</scope>
    <source>
        <strain evidence="6 7">DSM 24823</strain>
    </source>
</reference>
<dbReference type="GO" id="GO:0005524">
    <property type="term" value="F:ATP binding"/>
    <property type="evidence" value="ECO:0007669"/>
    <property type="project" value="UniProtKB-UniRule"/>
</dbReference>
<dbReference type="GO" id="GO:0003677">
    <property type="term" value="F:DNA binding"/>
    <property type="evidence" value="ECO:0007669"/>
    <property type="project" value="InterPro"/>
</dbReference>
<proteinExistence type="predicted"/>
<dbReference type="InterPro" id="IPR003593">
    <property type="entry name" value="AAA+_ATPase"/>
</dbReference>
<dbReference type="PROSITE" id="PS50901">
    <property type="entry name" value="FTSK"/>
    <property type="match status" value="1"/>
</dbReference>
<dbReference type="InterPro" id="IPR050206">
    <property type="entry name" value="FtsK/SpoIIIE/SftA"/>
</dbReference>
<feature type="binding site" evidence="3">
    <location>
        <begin position="352"/>
        <end position="359"/>
    </location>
    <ligand>
        <name>ATP</name>
        <dbReference type="ChEBI" id="CHEBI:30616"/>
    </ligand>
</feature>
<dbReference type="AlphaFoldDB" id="A0A7W9CDX8"/>
<dbReference type="SUPFAM" id="SSF52540">
    <property type="entry name" value="P-loop containing nucleoside triphosphate hydrolases"/>
    <property type="match status" value="2"/>
</dbReference>
<evidence type="ECO:0000313" key="6">
    <source>
        <dbReference type="EMBL" id="MBB5743857.1"/>
    </source>
</evidence>
<dbReference type="PANTHER" id="PTHR22683">
    <property type="entry name" value="SPORULATION PROTEIN RELATED"/>
    <property type="match status" value="1"/>
</dbReference>
<organism evidence="6 7">
    <name type="scientific">Microbacterium ginsengiterrae</name>
    <dbReference type="NCBI Taxonomy" id="546115"/>
    <lineage>
        <taxon>Bacteria</taxon>
        <taxon>Bacillati</taxon>
        <taxon>Actinomycetota</taxon>
        <taxon>Actinomycetes</taxon>
        <taxon>Micrococcales</taxon>
        <taxon>Microbacteriaceae</taxon>
        <taxon>Microbacterium</taxon>
    </lineage>
</organism>
<keyword evidence="1 3" id="KW-0547">Nucleotide-binding</keyword>
<sequence length="923" mass="97557">MDAESLTLPAAVEEPPRQPVPVLAALVPMAGGVVLWLITGSVFSLCFAALGPLMMGASLVDGARTRRRARRHAAERADEGWRRAEQQLRERHRRERREMWRETPDAAAALADQPLRDLHPVDESTPIVVGTGARRSVLRVSGDEGERAREFRERAGQLENAPVVAPLGRGVCIRGPLPVTSAAARALVVQLSLRHSPVQLALSGAGLETLGIAGLPHAGRPRRGAWRVAVVIGDEEAGDAPCQIRLREGGGEVPEGITTVLDVSDPSRGSLRMGTVTSEVRVECLSRPQALVVAAERVEREGAVAQLPDAVALSDLVVGEERTGLSAAIGRTDAADLVLDLVEDGPHAVVTGMTGSGKSELLVTWIASMARAHGPDEVSFVLADFKGGTAFDPLQGLPHVAAVITDLDEEGARRGVESLTAELRRREGLLAEMAVRSVAESDGRVGRLVIVVDEFAALVQEHPDLAVVFTDIAARGRALGMHLILGTQRAAGVIRDALAANCPLRVSLRVTDAADSRTVIGSDEAAELPGGAHSRGLAYVRRPQDTHPVAVRIALTGASDLRGIAASSDQAATRTSPWLPPLPRMLDLRDPTVRHDGAGAVLGLRDEPALQRQTPVLLMPGTDRGIAIIGGSGSGRSSALRLLAAQCPSALTIADDPEQAWDAITALDDGGPASSLILCDDLDRLIATFPAEHGTAFVDRLERVIRSAGDRGCTVAVTTAKVNGQIARIVDALPLRALLRTGTKMEHLAAGGDGDGFLRDRPPGRARIGADEVQLAWIADDTPRSPSTDPTAQPWAPTAGVVGVVAPGVRRVVEALRTAVLDAEVTPIAELAGEVAGASVIHPSSIRRVLVGDPDSWQRHWSLWQAIRASGEMLVLAECAAELRTLAGSRELPPYAHPHRGRAWSIVDGSPPRRVLLPQVAPR</sequence>
<dbReference type="Pfam" id="PF01580">
    <property type="entry name" value="FtsK_SpoIIIE"/>
    <property type="match status" value="1"/>
</dbReference>
<dbReference type="CDD" id="cd01127">
    <property type="entry name" value="TrwB_TraG_TraD_VirD4"/>
    <property type="match status" value="1"/>
</dbReference>
<protein>
    <submittedName>
        <fullName evidence="6">S-DNA-T family DNA segregation ATPase FtsK/SpoIIIE</fullName>
    </submittedName>
</protein>
<dbReference type="RefSeq" id="WP_184283839.1">
    <property type="nucleotide sequence ID" value="NZ_BAAAPG010000001.1"/>
</dbReference>
<evidence type="ECO:0000256" key="3">
    <source>
        <dbReference type="PROSITE-ProRule" id="PRU00289"/>
    </source>
</evidence>
<dbReference type="InterPro" id="IPR027417">
    <property type="entry name" value="P-loop_NTPase"/>
</dbReference>
<dbReference type="Proteomes" id="UP000517712">
    <property type="component" value="Unassembled WGS sequence"/>
</dbReference>
<keyword evidence="4" id="KW-0812">Transmembrane</keyword>
<keyword evidence="4" id="KW-1133">Transmembrane helix</keyword>
<dbReference type="PANTHER" id="PTHR22683:SF1">
    <property type="entry name" value="TYPE VII SECRETION SYSTEM PROTEIN ESSC"/>
    <property type="match status" value="1"/>
</dbReference>
<comment type="caution">
    <text evidence="6">The sequence shown here is derived from an EMBL/GenBank/DDBJ whole genome shotgun (WGS) entry which is preliminary data.</text>
</comment>
<evidence type="ECO:0000256" key="4">
    <source>
        <dbReference type="SAM" id="Phobius"/>
    </source>
</evidence>
<feature type="transmembrane region" description="Helical" evidence="4">
    <location>
        <begin position="33"/>
        <end position="60"/>
    </location>
</feature>
<keyword evidence="7" id="KW-1185">Reference proteome</keyword>
<dbReference type="Gene3D" id="3.40.50.300">
    <property type="entry name" value="P-loop containing nucleotide triphosphate hydrolases"/>
    <property type="match status" value="3"/>
</dbReference>
<evidence type="ECO:0000256" key="2">
    <source>
        <dbReference type="ARBA" id="ARBA00022840"/>
    </source>
</evidence>
<evidence type="ECO:0000256" key="1">
    <source>
        <dbReference type="ARBA" id="ARBA00022741"/>
    </source>
</evidence>
<dbReference type="SMART" id="SM00382">
    <property type="entry name" value="AAA"/>
    <property type="match status" value="2"/>
</dbReference>